<name>A0A9Q3CMZ6_9BASI</name>
<evidence type="ECO:0000313" key="13">
    <source>
        <dbReference type="Proteomes" id="UP000765509"/>
    </source>
</evidence>
<dbReference type="Gene3D" id="1.10.1520.10">
    <property type="entry name" value="Ribonuclease III domain"/>
    <property type="match status" value="2"/>
</dbReference>
<evidence type="ECO:0000256" key="10">
    <source>
        <dbReference type="ARBA" id="ARBA00022884"/>
    </source>
</evidence>
<dbReference type="InterPro" id="IPR038248">
    <property type="entry name" value="Dicer_dimer_sf"/>
</dbReference>
<protein>
    <recommendedName>
        <fullName evidence="11">RNase III domain-containing protein</fullName>
    </recommendedName>
</protein>
<dbReference type="Pfam" id="PF03368">
    <property type="entry name" value="Dicer_dimer"/>
    <property type="match status" value="2"/>
</dbReference>
<keyword evidence="10" id="KW-0694">RNA-binding</keyword>
<comment type="cofactor">
    <cofactor evidence="1">
        <name>Mn(2+)</name>
        <dbReference type="ChEBI" id="CHEBI:29035"/>
    </cofactor>
</comment>
<dbReference type="PROSITE" id="PS50142">
    <property type="entry name" value="RNASE_3_2"/>
    <property type="match status" value="2"/>
</dbReference>
<evidence type="ECO:0000256" key="5">
    <source>
        <dbReference type="ARBA" id="ARBA00022741"/>
    </source>
</evidence>
<dbReference type="EMBL" id="AVOT02009517">
    <property type="protein sequence ID" value="MBW0488249.1"/>
    <property type="molecule type" value="Genomic_DNA"/>
</dbReference>
<organism evidence="12 13">
    <name type="scientific">Austropuccinia psidii MF-1</name>
    <dbReference type="NCBI Taxonomy" id="1389203"/>
    <lineage>
        <taxon>Eukaryota</taxon>
        <taxon>Fungi</taxon>
        <taxon>Dikarya</taxon>
        <taxon>Basidiomycota</taxon>
        <taxon>Pucciniomycotina</taxon>
        <taxon>Pucciniomycetes</taxon>
        <taxon>Pucciniales</taxon>
        <taxon>Sphaerophragmiaceae</taxon>
        <taxon>Austropuccinia</taxon>
    </lineage>
</organism>
<evidence type="ECO:0000313" key="12">
    <source>
        <dbReference type="EMBL" id="MBW0488249.1"/>
    </source>
</evidence>
<dbReference type="GO" id="GO:0030422">
    <property type="term" value="P:siRNA processing"/>
    <property type="evidence" value="ECO:0007669"/>
    <property type="project" value="TreeGrafter"/>
</dbReference>
<dbReference type="GO" id="GO:0046872">
    <property type="term" value="F:metal ion binding"/>
    <property type="evidence" value="ECO:0007669"/>
    <property type="project" value="UniProtKB-KW"/>
</dbReference>
<feature type="domain" description="RNase III" evidence="11">
    <location>
        <begin position="1127"/>
        <end position="1280"/>
    </location>
</feature>
<dbReference type="InterPro" id="IPR005034">
    <property type="entry name" value="Dicer_dimerisation"/>
</dbReference>
<evidence type="ECO:0000256" key="9">
    <source>
        <dbReference type="ARBA" id="ARBA00022842"/>
    </source>
</evidence>
<keyword evidence="13" id="KW-1185">Reference proteome</keyword>
<sequence>MSCRRRNRPISGLLAMSSHARSLQSTSTTEDDLLRTNKAIQTRRKPNKTLIHTTKPCDCIKSLVWRDLACNMPNKPIPFLQFRSGSEEQLIFRQTNSQTINVDQSNSLIVLNQLEPFLYPPTSRPQFSYETITKPNCNPIFRATLRLPPIDPHLPADSTAFTTSQAVSTKNEAKQQAALLACQTLCRLNLPLSLFNLPQSIGQPHLIENQDQRPARLPSDSNQLIFQLPNGSSINVNQSNSVAVFNQLETLLYPQNLNQPSPRPTYSFQTINKPNCNPSFIATLSLPPIDSVLPIGFNSFTTSAAFSSKREAKQQVAFLACQALSELHLPPTLYNLTITVPPQDLIESQEQQPSPSDSNSLLIFRLSNGTSINVDQSNSISVLNHLEPLLYSQNRDRYRTGQPLLQSEYSFHTVTTPNQNPSFVATISLPPIDSLPSNGPSLFTTSEAFCSKRKAKQQVALLACQALSQLNLSIPLYNHTKTIPSQNPIEMQNQQSTKIPSDSNQQLLFQPPKGSPVNVDLSNSIAVLNHLYLALKQQSQTDQPSLQLEYKYQTLTKPNQNPTFTATLSLPPISPQLPIDSNFFTTSEAHSSKRQAKQQVALLACQALSRLNLPIPLYNLATSIEQPHPIENQEQLSTRLTSALQISPSNPNNSLPSNTLPNFSSSPITQASSPTLSLPEISNLPDLPDFVQFDSPNIFGHPNHSNQFFLHKINFQLPSPQPQLYSIGLITSHQLNPQTISSDRPFNTQRLSYTIEHGSPLNWSNDERKEYLGQLDHFTKLVIQISVCRRDFQGELLYFLAPLTSNGLVDYDLIKQPLLPVTQPTTQLHPLPTSQLIVVPLRRLHFRLFKFSHFSLDLRLESQLSTTNYHSSPLSRFFKHASKFKSLGHFFSVIQQIPKEQQAFSTLVYLDAVFKVEDEVIQVLKSDSNQEGDDDKPYQAILPHRVLKISQLSLEFWRVVAYLPFLIRDIIHAEYSRRVSEYFKCTNLSLNLITQALTPPGRQVFPDYQTLETIGDSFLKLATTVHLYLSQPTMTEGVLSPLRSKVTDNVYLRRKLFDSGIAAYILSSMFRTGDHFLPTDVEDGLFSVDVGAYLHLCFGGSEAWANRTAPGKLIKVDDGTAMPSTDLDHLEEKIGYVFQNPRFLVRALTHRTMTEKYEDCYERQEWLGDAVLDLWIIDRLYRRFSPLTSAELTTMRASLVSNGTLGFLALRKLSLESLILHRLDGFVPNQVQDAMKDFSPFDTLASFFANLTNVFVVPDPPKVLGDVVEAIIGGVFIDSGLTIEPAFKVLDRIYEDALGQLSKCEPRDPMTRLQLLRNSSGCKQIVSHWGELKIANHVESEIEEGSPKLANLGEETEQECWISFHGHRVGASVCQRSRLITEQRASLEALKKIETLIEKQKEVVIDDEVGWKGCDCSRVK</sequence>
<dbReference type="InterPro" id="IPR014720">
    <property type="entry name" value="dsRBD_dom"/>
</dbReference>
<dbReference type="CDD" id="cd00593">
    <property type="entry name" value="RIBOc"/>
    <property type="match status" value="2"/>
</dbReference>
<dbReference type="GO" id="GO:0003723">
    <property type="term" value="F:RNA binding"/>
    <property type="evidence" value="ECO:0007669"/>
    <property type="project" value="UniProtKB-KW"/>
</dbReference>
<gene>
    <name evidence="12" type="ORF">O181_027964</name>
</gene>
<dbReference type="SUPFAM" id="SSF54768">
    <property type="entry name" value="dsRNA-binding domain-like"/>
    <property type="match status" value="1"/>
</dbReference>
<evidence type="ECO:0000256" key="6">
    <source>
        <dbReference type="ARBA" id="ARBA00022801"/>
    </source>
</evidence>
<dbReference type="PANTHER" id="PTHR14950:SF37">
    <property type="entry name" value="ENDORIBONUCLEASE DICER"/>
    <property type="match status" value="1"/>
</dbReference>
<dbReference type="SMART" id="SM00535">
    <property type="entry name" value="RIBOc"/>
    <property type="match status" value="2"/>
</dbReference>
<dbReference type="InterPro" id="IPR000999">
    <property type="entry name" value="RNase_III_dom"/>
</dbReference>
<dbReference type="Pfam" id="PF00035">
    <property type="entry name" value="dsrm"/>
    <property type="match status" value="1"/>
</dbReference>
<dbReference type="GO" id="GO:0004525">
    <property type="term" value="F:ribonuclease III activity"/>
    <property type="evidence" value="ECO:0007669"/>
    <property type="project" value="InterPro"/>
</dbReference>
<evidence type="ECO:0000256" key="7">
    <source>
        <dbReference type="ARBA" id="ARBA00022806"/>
    </source>
</evidence>
<dbReference type="GO" id="GO:0005634">
    <property type="term" value="C:nucleus"/>
    <property type="evidence" value="ECO:0007669"/>
    <property type="project" value="TreeGrafter"/>
</dbReference>
<evidence type="ECO:0000256" key="3">
    <source>
        <dbReference type="ARBA" id="ARBA00022723"/>
    </source>
</evidence>
<dbReference type="PANTHER" id="PTHR14950">
    <property type="entry name" value="DICER-RELATED"/>
    <property type="match status" value="1"/>
</dbReference>
<dbReference type="SUPFAM" id="SSF69065">
    <property type="entry name" value="RNase III domain-like"/>
    <property type="match status" value="2"/>
</dbReference>
<evidence type="ECO:0000256" key="2">
    <source>
        <dbReference type="ARBA" id="ARBA00001946"/>
    </source>
</evidence>
<comment type="cofactor">
    <cofactor evidence="2">
        <name>Mg(2+)</name>
        <dbReference type="ChEBI" id="CHEBI:18420"/>
    </cofactor>
</comment>
<dbReference type="OrthoDB" id="416741at2759"/>
<feature type="domain" description="RNase III" evidence="11">
    <location>
        <begin position="972"/>
        <end position="1054"/>
    </location>
</feature>
<keyword evidence="8" id="KW-0067">ATP-binding</keyword>
<evidence type="ECO:0000256" key="1">
    <source>
        <dbReference type="ARBA" id="ARBA00001936"/>
    </source>
</evidence>
<dbReference type="Proteomes" id="UP000765509">
    <property type="component" value="Unassembled WGS sequence"/>
</dbReference>
<accession>A0A9Q3CMZ6</accession>
<dbReference type="GO" id="GO:0005524">
    <property type="term" value="F:ATP binding"/>
    <property type="evidence" value="ECO:0007669"/>
    <property type="project" value="UniProtKB-KW"/>
</dbReference>
<keyword evidence="4" id="KW-0677">Repeat</keyword>
<keyword evidence="7" id="KW-0347">Helicase</keyword>
<keyword evidence="6" id="KW-0378">Hydrolase</keyword>
<dbReference type="InterPro" id="IPR036389">
    <property type="entry name" value="RNase_III_sf"/>
</dbReference>
<evidence type="ECO:0000256" key="4">
    <source>
        <dbReference type="ARBA" id="ARBA00022737"/>
    </source>
</evidence>
<keyword evidence="9" id="KW-0460">Magnesium</keyword>
<reference evidence="12" key="1">
    <citation type="submission" date="2021-03" db="EMBL/GenBank/DDBJ databases">
        <title>Draft genome sequence of rust myrtle Austropuccinia psidii MF-1, a brazilian biotype.</title>
        <authorList>
            <person name="Quecine M.C."/>
            <person name="Pachon D.M.R."/>
            <person name="Bonatelli M.L."/>
            <person name="Correr F.H."/>
            <person name="Franceschini L.M."/>
            <person name="Leite T.F."/>
            <person name="Margarido G.R.A."/>
            <person name="Almeida C.A."/>
            <person name="Ferrarezi J.A."/>
            <person name="Labate C.A."/>
        </authorList>
    </citation>
    <scope>NUCLEOTIDE SEQUENCE</scope>
    <source>
        <strain evidence="12">MF-1</strain>
    </source>
</reference>
<dbReference type="Pfam" id="PF00636">
    <property type="entry name" value="Ribonuclease_3"/>
    <property type="match status" value="2"/>
</dbReference>
<evidence type="ECO:0000259" key="11">
    <source>
        <dbReference type="PROSITE" id="PS50142"/>
    </source>
</evidence>
<dbReference type="GO" id="GO:0005737">
    <property type="term" value="C:cytoplasm"/>
    <property type="evidence" value="ECO:0007669"/>
    <property type="project" value="TreeGrafter"/>
</dbReference>
<comment type="caution">
    <text evidence="12">The sequence shown here is derived from an EMBL/GenBank/DDBJ whole genome shotgun (WGS) entry which is preliminary data.</text>
</comment>
<proteinExistence type="predicted"/>
<keyword evidence="3" id="KW-0479">Metal-binding</keyword>
<evidence type="ECO:0000256" key="8">
    <source>
        <dbReference type="ARBA" id="ARBA00022840"/>
    </source>
</evidence>
<dbReference type="Gene3D" id="3.30.160.380">
    <property type="entry name" value="Dicer dimerisation domain"/>
    <property type="match status" value="4"/>
</dbReference>
<dbReference type="GO" id="GO:0004386">
    <property type="term" value="F:helicase activity"/>
    <property type="evidence" value="ECO:0007669"/>
    <property type="project" value="UniProtKB-KW"/>
</dbReference>
<dbReference type="CDD" id="cd00048">
    <property type="entry name" value="DSRM_SF"/>
    <property type="match status" value="1"/>
</dbReference>
<keyword evidence="5" id="KW-0547">Nucleotide-binding</keyword>